<feature type="transmembrane region" description="Helical" evidence="1">
    <location>
        <begin position="91"/>
        <end position="119"/>
    </location>
</feature>
<reference evidence="2" key="1">
    <citation type="submission" date="2017-07" db="EMBL/GenBank/DDBJ databases">
        <title>Taro Niue Genome Assembly and Annotation.</title>
        <authorList>
            <person name="Atibalentja N."/>
            <person name="Keating K."/>
            <person name="Fields C.J."/>
        </authorList>
    </citation>
    <scope>NUCLEOTIDE SEQUENCE</scope>
    <source>
        <strain evidence="2">Niue_2</strain>
        <tissue evidence="2">Leaf</tissue>
    </source>
</reference>
<feature type="transmembrane region" description="Helical" evidence="1">
    <location>
        <begin position="259"/>
        <end position="280"/>
    </location>
</feature>
<evidence type="ECO:0000256" key="1">
    <source>
        <dbReference type="SAM" id="Phobius"/>
    </source>
</evidence>
<name>A0A843XKH7_COLES</name>
<dbReference type="EMBL" id="NMUH01009546">
    <property type="protein sequence ID" value="MQM20164.1"/>
    <property type="molecule type" value="Genomic_DNA"/>
</dbReference>
<feature type="transmembrane region" description="Helical" evidence="1">
    <location>
        <begin position="60"/>
        <end position="84"/>
    </location>
</feature>
<protein>
    <submittedName>
        <fullName evidence="2">Uncharacterized protein</fullName>
    </submittedName>
</protein>
<keyword evidence="1" id="KW-1133">Transmembrane helix</keyword>
<gene>
    <name evidence="2" type="ORF">Taro_053179</name>
</gene>
<organism evidence="2 3">
    <name type="scientific">Colocasia esculenta</name>
    <name type="common">Wild taro</name>
    <name type="synonym">Arum esculentum</name>
    <dbReference type="NCBI Taxonomy" id="4460"/>
    <lineage>
        <taxon>Eukaryota</taxon>
        <taxon>Viridiplantae</taxon>
        <taxon>Streptophyta</taxon>
        <taxon>Embryophyta</taxon>
        <taxon>Tracheophyta</taxon>
        <taxon>Spermatophyta</taxon>
        <taxon>Magnoliopsida</taxon>
        <taxon>Liliopsida</taxon>
        <taxon>Araceae</taxon>
        <taxon>Aroideae</taxon>
        <taxon>Colocasieae</taxon>
        <taxon>Colocasia</taxon>
    </lineage>
</organism>
<keyword evidence="3" id="KW-1185">Reference proteome</keyword>
<comment type="caution">
    <text evidence="2">The sequence shown here is derived from an EMBL/GenBank/DDBJ whole genome shotgun (WGS) entry which is preliminary data.</text>
</comment>
<feature type="transmembrane region" description="Helical" evidence="1">
    <location>
        <begin position="139"/>
        <end position="156"/>
    </location>
</feature>
<feature type="transmembrane region" description="Helical" evidence="1">
    <location>
        <begin position="12"/>
        <end position="45"/>
    </location>
</feature>
<sequence length="430" mass="47496">MSSFVSADVCRGVCFHIVFGFAGSAGVVFVLTRVVVGASCCSGWYGTVLVEVRFPQNCSMPISGCCSIALWVEVSVVWLVVIALPSRLRTVWLISASCCATSGFRYVAVVLAVAFWWVFPEWRLRCYGGERLLALWVEVLPKMPCVVFVCRCSLYVEMSCRHCRLDCLCGSLFGRCRSRCCALGRVSGRGAGQVVFLSVFEFSWLCWWDFVCPHGREVGFISRALWTLPDGWCCFHMAFGAMSCTVATFVAKASFRCMFILYLSCVLEALAVVWCVALSACMSPFRLAMSCFRPSFSVSGRLVRIAPVELSTFARVLYTVFVHPVSCRMSGLALLCGRVVVLTTRKSCFPLSGGWSLVASVARVELGSDIVELWSHTVAPVFRELLCLGRVVLLLLVGVPAALAGRDSLLQEFVAGRSWWRLVRRVFLAV</sequence>
<proteinExistence type="predicted"/>
<accession>A0A843XKH7</accession>
<keyword evidence="1" id="KW-0812">Transmembrane</keyword>
<keyword evidence="1" id="KW-0472">Membrane</keyword>
<dbReference type="AlphaFoldDB" id="A0A843XKH7"/>
<evidence type="ECO:0000313" key="2">
    <source>
        <dbReference type="EMBL" id="MQM20164.1"/>
    </source>
</evidence>
<evidence type="ECO:0000313" key="3">
    <source>
        <dbReference type="Proteomes" id="UP000652761"/>
    </source>
</evidence>
<dbReference type="Proteomes" id="UP000652761">
    <property type="component" value="Unassembled WGS sequence"/>
</dbReference>